<dbReference type="InterPro" id="IPR017871">
    <property type="entry name" value="ABC_transporter-like_CS"/>
</dbReference>
<keyword evidence="6" id="KW-0472">Membrane</keyword>
<dbReference type="InterPro" id="IPR003593">
    <property type="entry name" value="AAA+_ATPase"/>
</dbReference>
<keyword evidence="4 8" id="KW-0067">ATP-binding</keyword>
<dbReference type="InterPro" id="IPR027417">
    <property type="entry name" value="P-loop_NTPase"/>
</dbReference>
<keyword evidence="1" id="KW-0813">Transport</keyword>
<accession>A0A4R8DRK7</accession>
<dbReference type="Proteomes" id="UP000294498">
    <property type="component" value="Unassembled WGS sequence"/>
</dbReference>
<dbReference type="PANTHER" id="PTHR24220">
    <property type="entry name" value="IMPORT ATP-BINDING PROTEIN"/>
    <property type="match status" value="1"/>
</dbReference>
<evidence type="ECO:0000313" key="8">
    <source>
        <dbReference type="EMBL" id="TDX00842.1"/>
    </source>
</evidence>
<dbReference type="InterPro" id="IPR012693">
    <property type="entry name" value="ABC_transpr_PhnC"/>
</dbReference>
<dbReference type="GO" id="GO:0015416">
    <property type="term" value="F:ABC-type phosphonate transporter activity"/>
    <property type="evidence" value="ECO:0007669"/>
    <property type="project" value="InterPro"/>
</dbReference>
<dbReference type="CDD" id="cd03256">
    <property type="entry name" value="ABC_PhnC_transporter"/>
    <property type="match status" value="1"/>
</dbReference>
<evidence type="ECO:0000256" key="5">
    <source>
        <dbReference type="ARBA" id="ARBA00022967"/>
    </source>
</evidence>
<dbReference type="EMBL" id="SODV01000001">
    <property type="protein sequence ID" value="TDX00842.1"/>
    <property type="molecule type" value="Genomic_DNA"/>
</dbReference>
<evidence type="ECO:0000256" key="1">
    <source>
        <dbReference type="ARBA" id="ARBA00022448"/>
    </source>
</evidence>
<keyword evidence="5" id="KW-1278">Translocase</keyword>
<dbReference type="RefSeq" id="WP_133992880.1">
    <property type="nucleotide sequence ID" value="NZ_SODV01000001.1"/>
</dbReference>
<evidence type="ECO:0000313" key="9">
    <source>
        <dbReference type="Proteomes" id="UP000294498"/>
    </source>
</evidence>
<dbReference type="GO" id="GO:0016887">
    <property type="term" value="F:ATP hydrolysis activity"/>
    <property type="evidence" value="ECO:0007669"/>
    <property type="project" value="InterPro"/>
</dbReference>
<evidence type="ECO:0000259" key="7">
    <source>
        <dbReference type="PROSITE" id="PS50893"/>
    </source>
</evidence>
<sequence>MLEVRHISKTLPGGRKLLDDISFSVRKGEFVGILGASGAGKTLTLRCLNGLMTPDAGSVLLEGEDICRVSKRRLRLLRQRIGVVFQGYHLVKRLTALDNVLVGRLGRINTLRSLVYGFTDKEADAALQALEQVKIPQLAGTRVGSLSGGEMQRVAIARAIFQEPGLLLADEPISNLDPSNAKVIMKLIRPLAENMPVVGVFHQPEMTARYCTRVIALKEGRIIYDGDPKLSQEQLVDIYGEELRQIEHHEPTRL</sequence>
<reference evidence="8 9" key="1">
    <citation type="submission" date="2019-03" db="EMBL/GenBank/DDBJ databases">
        <title>Genomic Encyclopedia of Type Strains, Phase IV (KMG-IV): sequencing the most valuable type-strain genomes for metagenomic binning, comparative biology and taxonomic classification.</title>
        <authorList>
            <person name="Goeker M."/>
        </authorList>
    </citation>
    <scope>NUCLEOTIDE SEQUENCE [LARGE SCALE GENOMIC DNA]</scope>
    <source>
        <strain evidence="8 9">DSM 100059</strain>
    </source>
</reference>
<evidence type="ECO:0000256" key="3">
    <source>
        <dbReference type="ARBA" id="ARBA00022741"/>
    </source>
</evidence>
<proteinExistence type="predicted"/>
<dbReference type="SMART" id="SM00382">
    <property type="entry name" value="AAA"/>
    <property type="match status" value="1"/>
</dbReference>
<keyword evidence="9" id="KW-1185">Reference proteome</keyword>
<dbReference type="PROSITE" id="PS00211">
    <property type="entry name" value="ABC_TRANSPORTER_1"/>
    <property type="match status" value="1"/>
</dbReference>
<dbReference type="GO" id="GO:0005524">
    <property type="term" value="F:ATP binding"/>
    <property type="evidence" value="ECO:0007669"/>
    <property type="project" value="UniProtKB-KW"/>
</dbReference>
<evidence type="ECO:0000256" key="2">
    <source>
        <dbReference type="ARBA" id="ARBA00022475"/>
    </source>
</evidence>
<dbReference type="InterPro" id="IPR003439">
    <property type="entry name" value="ABC_transporter-like_ATP-bd"/>
</dbReference>
<feature type="domain" description="ABC transporter" evidence="7">
    <location>
        <begin position="2"/>
        <end position="244"/>
    </location>
</feature>
<dbReference type="PROSITE" id="PS50893">
    <property type="entry name" value="ABC_TRANSPORTER_2"/>
    <property type="match status" value="1"/>
</dbReference>
<name>A0A4R8DRK7_9BACT</name>
<dbReference type="GO" id="GO:0005886">
    <property type="term" value="C:plasma membrane"/>
    <property type="evidence" value="ECO:0007669"/>
    <property type="project" value="TreeGrafter"/>
</dbReference>
<keyword evidence="3" id="KW-0547">Nucleotide-binding</keyword>
<dbReference type="Pfam" id="PF00005">
    <property type="entry name" value="ABC_tran"/>
    <property type="match status" value="1"/>
</dbReference>
<dbReference type="AlphaFoldDB" id="A0A4R8DRK7"/>
<dbReference type="OrthoDB" id="9806726at2"/>
<evidence type="ECO:0000256" key="6">
    <source>
        <dbReference type="ARBA" id="ARBA00023136"/>
    </source>
</evidence>
<comment type="caution">
    <text evidence="8">The sequence shown here is derived from an EMBL/GenBank/DDBJ whole genome shotgun (WGS) entry which is preliminary data.</text>
</comment>
<gene>
    <name evidence="8" type="ORF">EDB95_1871</name>
</gene>
<dbReference type="Gene3D" id="3.40.50.300">
    <property type="entry name" value="P-loop containing nucleotide triphosphate hydrolases"/>
    <property type="match status" value="1"/>
</dbReference>
<dbReference type="SUPFAM" id="SSF52540">
    <property type="entry name" value="P-loop containing nucleoside triphosphate hydrolases"/>
    <property type="match status" value="1"/>
</dbReference>
<keyword evidence="2" id="KW-1003">Cell membrane</keyword>
<protein>
    <submittedName>
        <fullName evidence="8">Phosphonate transport system ATP-binding protein</fullName>
    </submittedName>
</protein>
<organism evidence="8 9">
    <name type="scientific">Dinghuibacter silviterrae</name>
    <dbReference type="NCBI Taxonomy" id="1539049"/>
    <lineage>
        <taxon>Bacteria</taxon>
        <taxon>Pseudomonadati</taxon>
        <taxon>Bacteroidota</taxon>
        <taxon>Chitinophagia</taxon>
        <taxon>Chitinophagales</taxon>
        <taxon>Chitinophagaceae</taxon>
        <taxon>Dinghuibacter</taxon>
    </lineage>
</organism>
<evidence type="ECO:0000256" key="4">
    <source>
        <dbReference type="ARBA" id="ARBA00022840"/>
    </source>
</evidence>
<dbReference type="InterPro" id="IPR015854">
    <property type="entry name" value="ABC_transpr_LolD-like"/>
</dbReference>